<organism evidence="3">
    <name type="scientific">Brassica cretica</name>
    <name type="common">Mustard</name>
    <dbReference type="NCBI Taxonomy" id="69181"/>
    <lineage>
        <taxon>Eukaryota</taxon>
        <taxon>Viridiplantae</taxon>
        <taxon>Streptophyta</taxon>
        <taxon>Embryophyta</taxon>
        <taxon>Tracheophyta</taxon>
        <taxon>Spermatophyta</taxon>
        <taxon>Magnoliopsida</taxon>
        <taxon>eudicotyledons</taxon>
        <taxon>Gunneridae</taxon>
        <taxon>Pentapetalae</taxon>
        <taxon>rosids</taxon>
        <taxon>malvids</taxon>
        <taxon>Brassicales</taxon>
        <taxon>Brassicaceae</taxon>
        <taxon>Brassiceae</taxon>
        <taxon>Brassica</taxon>
    </lineage>
</organism>
<accession>A0A8S9M587</accession>
<keyword evidence="2" id="KW-0812">Transmembrane</keyword>
<evidence type="ECO:0000256" key="2">
    <source>
        <dbReference type="SAM" id="Phobius"/>
    </source>
</evidence>
<dbReference type="Gene3D" id="3.40.50.620">
    <property type="entry name" value="HUPs"/>
    <property type="match status" value="1"/>
</dbReference>
<keyword evidence="2" id="KW-0472">Membrane</keyword>
<feature type="region of interest" description="Disordered" evidence="1">
    <location>
        <begin position="316"/>
        <end position="347"/>
    </location>
</feature>
<feature type="region of interest" description="Disordered" evidence="1">
    <location>
        <begin position="96"/>
        <end position="117"/>
    </location>
</feature>
<feature type="transmembrane region" description="Helical" evidence="2">
    <location>
        <begin position="277"/>
        <end position="295"/>
    </location>
</feature>
<protein>
    <recommendedName>
        <fullName evidence="4">UspA domain-containing protein</fullName>
    </recommendedName>
</protein>
<feature type="region of interest" description="Disordered" evidence="1">
    <location>
        <begin position="183"/>
        <end position="205"/>
    </location>
</feature>
<comment type="caution">
    <text evidence="3">The sequence shown here is derived from an EMBL/GenBank/DDBJ whole genome shotgun (WGS) entry which is preliminary data.</text>
</comment>
<sequence length="347" mass="37264">MATGEEKPVMVVGVDESEQSTYALEWTLDRFFAPYAPNFPFKLIIVHAKPNAVSAVGLAGPGTAEVVPYVDADLKHTAVKVIEKAKALCLSKSVDSEEEDIPATGDGGGARRSASSLSEADEAVIRIDSSCHQLHATGTETPLRSRRHRDRHISLHDSLSNQPIPGYGTRSSIQSKSRIEYMTGGGRKDPPGSETQRAKGGGDRWGRSHLVDRLMAMSTRNSNTLGLILSLIISIKEEEDDIPATGDGGGARRSASSLSAEADEAVVRIDSSCHQRLLFVLVGIAIATLAFTILSNQPIPGYGTRSSIQSKSRIEYMTGGGRKDPPGSETQRAKGGGDRWGHTWWTD</sequence>
<dbReference type="InterPro" id="IPR014729">
    <property type="entry name" value="Rossmann-like_a/b/a_fold"/>
</dbReference>
<gene>
    <name evidence="3" type="ORF">F2Q70_00008921</name>
</gene>
<dbReference type="SUPFAM" id="SSF52402">
    <property type="entry name" value="Adenine nucleotide alpha hydrolases-like"/>
    <property type="match status" value="1"/>
</dbReference>
<feature type="compositionally biased region" description="Basic and acidic residues" evidence="1">
    <location>
        <begin position="321"/>
        <end position="341"/>
    </location>
</feature>
<dbReference type="EMBL" id="QGKY02000089">
    <property type="protein sequence ID" value="KAF2613121.1"/>
    <property type="molecule type" value="Genomic_DNA"/>
</dbReference>
<evidence type="ECO:0000256" key="1">
    <source>
        <dbReference type="SAM" id="MobiDB-lite"/>
    </source>
</evidence>
<evidence type="ECO:0008006" key="4">
    <source>
        <dbReference type="Google" id="ProtNLM"/>
    </source>
</evidence>
<reference evidence="3" key="1">
    <citation type="submission" date="2019-12" db="EMBL/GenBank/DDBJ databases">
        <title>Genome sequencing and annotation of Brassica cretica.</title>
        <authorList>
            <person name="Studholme D.J."/>
            <person name="Sarris P.F."/>
        </authorList>
    </citation>
    <scope>NUCLEOTIDE SEQUENCE</scope>
    <source>
        <strain evidence="3">PFS-102/07</strain>
        <tissue evidence="3">Leaf</tissue>
    </source>
</reference>
<name>A0A8S9M587_BRACR</name>
<dbReference type="PANTHER" id="PTHR46553">
    <property type="entry name" value="ADENINE NUCLEOTIDE ALPHA HYDROLASES-LIKE SUPERFAMILY PROTEIN"/>
    <property type="match status" value="1"/>
</dbReference>
<proteinExistence type="predicted"/>
<feature type="compositionally biased region" description="Basic and acidic residues" evidence="1">
    <location>
        <begin position="186"/>
        <end position="205"/>
    </location>
</feature>
<dbReference type="PANTHER" id="PTHR46553:SF3">
    <property type="entry name" value="ADENINE NUCLEOTIDE ALPHA HYDROLASES-LIKE SUPERFAMILY PROTEIN"/>
    <property type="match status" value="1"/>
</dbReference>
<evidence type="ECO:0000313" key="3">
    <source>
        <dbReference type="EMBL" id="KAF2613121.1"/>
    </source>
</evidence>
<dbReference type="AlphaFoldDB" id="A0A8S9M587"/>
<keyword evidence="2" id="KW-1133">Transmembrane helix</keyword>